<dbReference type="AlphaFoldDB" id="A0A520S3A4"/>
<dbReference type="Proteomes" id="UP000316199">
    <property type="component" value="Unassembled WGS sequence"/>
</dbReference>
<evidence type="ECO:0000256" key="2">
    <source>
        <dbReference type="ARBA" id="ARBA00022857"/>
    </source>
</evidence>
<name>A0A520S3A4_9GAMM</name>
<keyword evidence="2" id="KW-0521">NADP</keyword>
<dbReference type="InterPro" id="IPR036291">
    <property type="entry name" value="NAD(P)-bd_dom_sf"/>
</dbReference>
<comment type="similarity">
    <text evidence="1 4">Belongs to the short-chain dehydrogenases/reductases (SDR) family.</text>
</comment>
<dbReference type="Pfam" id="PF00106">
    <property type="entry name" value="adh_short"/>
    <property type="match status" value="1"/>
</dbReference>
<evidence type="ECO:0000313" key="5">
    <source>
        <dbReference type="EMBL" id="RZO76934.1"/>
    </source>
</evidence>
<dbReference type="PANTHER" id="PTHR43391:SF14">
    <property type="entry name" value="DEHYDROGENASE_REDUCTASE SDR FAMILY PROTEIN 7-LIKE"/>
    <property type="match status" value="1"/>
</dbReference>
<keyword evidence="3" id="KW-0560">Oxidoreductase</keyword>
<dbReference type="CDD" id="cd05233">
    <property type="entry name" value="SDR_c"/>
    <property type="match status" value="1"/>
</dbReference>
<reference evidence="5 6" key="1">
    <citation type="submission" date="2019-02" db="EMBL/GenBank/DDBJ databases">
        <title>Prokaryotic population dynamics and viral predation in marine succession experiment using metagenomics: the confinement effect.</title>
        <authorList>
            <person name="Haro-Moreno J.M."/>
            <person name="Rodriguez-Valera F."/>
            <person name="Lopez-Perez M."/>
        </authorList>
    </citation>
    <scope>NUCLEOTIDE SEQUENCE [LARGE SCALE GENOMIC DNA]</scope>
    <source>
        <strain evidence="5">MED-G157</strain>
    </source>
</reference>
<dbReference type="SUPFAM" id="SSF51735">
    <property type="entry name" value="NAD(P)-binding Rossmann-fold domains"/>
    <property type="match status" value="1"/>
</dbReference>
<dbReference type="EMBL" id="SHAG01000006">
    <property type="protein sequence ID" value="RZO76934.1"/>
    <property type="molecule type" value="Genomic_DNA"/>
</dbReference>
<evidence type="ECO:0000256" key="3">
    <source>
        <dbReference type="ARBA" id="ARBA00023002"/>
    </source>
</evidence>
<evidence type="ECO:0000256" key="4">
    <source>
        <dbReference type="RuleBase" id="RU000363"/>
    </source>
</evidence>
<proteinExistence type="inferred from homology"/>
<dbReference type="Gene3D" id="3.40.50.720">
    <property type="entry name" value="NAD(P)-binding Rossmann-like Domain"/>
    <property type="match status" value="1"/>
</dbReference>
<evidence type="ECO:0000313" key="6">
    <source>
        <dbReference type="Proteomes" id="UP000316199"/>
    </source>
</evidence>
<protein>
    <submittedName>
        <fullName evidence="5">SDR family NAD(P)-dependent oxidoreductase</fullName>
    </submittedName>
</protein>
<dbReference type="PRINTS" id="PR00080">
    <property type="entry name" value="SDRFAMILY"/>
</dbReference>
<accession>A0A520S3A4</accession>
<evidence type="ECO:0000256" key="1">
    <source>
        <dbReference type="ARBA" id="ARBA00006484"/>
    </source>
</evidence>
<dbReference type="InterPro" id="IPR002347">
    <property type="entry name" value="SDR_fam"/>
</dbReference>
<dbReference type="PRINTS" id="PR00081">
    <property type="entry name" value="GDHRDH"/>
</dbReference>
<sequence length="271" mass="29541">MKNLEGKVAFITGGASGIGLGIATAFLKAGIKVAIGDIAGERAQKAAGQLKKISDDILALTIDTSSEESVEKAAQKVEAIYGNVHIVCNNAGIGGGRRFLDTPMERWQRVIDVNLWGVLHGINVFLPRLLQHGEGGHIVNTSSFSGIVGHHSQSCYGTSKFAVVGMTEYLRNDLEKENVSASVLCPHVVDTPIYYPDLADADVATIEKFKQEKMPWLKKIGVDAEETGNMVLRGIETDELYIFTDGTDSREMMEGRTRALFEAMDRQFPPR</sequence>
<comment type="caution">
    <text evidence="5">The sequence shown here is derived from an EMBL/GenBank/DDBJ whole genome shotgun (WGS) entry which is preliminary data.</text>
</comment>
<dbReference type="GO" id="GO:0016491">
    <property type="term" value="F:oxidoreductase activity"/>
    <property type="evidence" value="ECO:0007669"/>
    <property type="project" value="UniProtKB-KW"/>
</dbReference>
<organism evidence="5 6">
    <name type="scientific">OM182 bacterium</name>
    <dbReference type="NCBI Taxonomy" id="2510334"/>
    <lineage>
        <taxon>Bacteria</taxon>
        <taxon>Pseudomonadati</taxon>
        <taxon>Pseudomonadota</taxon>
        <taxon>Gammaproteobacteria</taxon>
        <taxon>OMG group</taxon>
        <taxon>OM182 clade</taxon>
    </lineage>
</organism>
<dbReference type="FunFam" id="3.40.50.720:FF:000084">
    <property type="entry name" value="Short-chain dehydrogenase reductase"/>
    <property type="match status" value="1"/>
</dbReference>
<dbReference type="PANTHER" id="PTHR43391">
    <property type="entry name" value="RETINOL DEHYDROGENASE-RELATED"/>
    <property type="match status" value="1"/>
</dbReference>
<gene>
    <name evidence="5" type="ORF">EVA68_02630</name>
</gene>